<protein>
    <submittedName>
        <fullName evidence="2">Uncharacterized protein</fullName>
    </submittedName>
</protein>
<dbReference type="Proteomes" id="UP000236333">
    <property type="component" value="Unassembled WGS sequence"/>
</dbReference>
<feature type="transmembrane region" description="Helical" evidence="1">
    <location>
        <begin position="12"/>
        <end position="31"/>
    </location>
</feature>
<proteinExistence type="predicted"/>
<keyword evidence="1" id="KW-0472">Membrane</keyword>
<feature type="transmembrane region" description="Helical" evidence="1">
    <location>
        <begin position="121"/>
        <end position="141"/>
    </location>
</feature>
<keyword evidence="3" id="KW-1185">Reference proteome</keyword>
<comment type="caution">
    <text evidence="2">The sequence shown here is derived from an EMBL/GenBank/DDBJ whole genome shotgun (WGS) entry which is preliminary data.</text>
</comment>
<gene>
    <name evidence="2" type="ORF">TSOC_009081</name>
</gene>
<reference evidence="2 3" key="1">
    <citation type="journal article" date="2017" name="Mol. Biol. Evol.">
        <title>The 4-celled Tetrabaena socialis nuclear genome reveals the essential components for genetic control of cell number at the origin of multicellularity in the volvocine lineage.</title>
        <authorList>
            <person name="Featherston J."/>
            <person name="Arakaki Y."/>
            <person name="Hanschen E.R."/>
            <person name="Ferris P.J."/>
            <person name="Michod R.E."/>
            <person name="Olson B.J.S.C."/>
            <person name="Nozaki H."/>
            <person name="Durand P.M."/>
        </authorList>
    </citation>
    <scope>NUCLEOTIDE SEQUENCE [LARGE SCALE GENOMIC DNA]</scope>
    <source>
        <strain evidence="2 3">NIES-571</strain>
    </source>
</reference>
<keyword evidence="1" id="KW-0812">Transmembrane</keyword>
<name>A0A2J7ZWT6_9CHLO</name>
<evidence type="ECO:0000313" key="3">
    <source>
        <dbReference type="Proteomes" id="UP000236333"/>
    </source>
</evidence>
<evidence type="ECO:0000256" key="1">
    <source>
        <dbReference type="SAM" id="Phobius"/>
    </source>
</evidence>
<accession>A0A2J7ZWT6</accession>
<feature type="transmembrane region" description="Helical" evidence="1">
    <location>
        <begin position="46"/>
        <end position="75"/>
    </location>
</feature>
<organism evidence="2 3">
    <name type="scientific">Tetrabaena socialis</name>
    <dbReference type="NCBI Taxonomy" id="47790"/>
    <lineage>
        <taxon>Eukaryota</taxon>
        <taxon>Viridiplantae</taxon>
        <taxon>Chlorophyta</taxon>
        <taxon>core chlorophytes</taxon>
        <taxon>Chlorophyceae</taxon>
        <taxon>CS clade</taxon>
        <taxon>Chlamydomonadales</taxon>
        <taxon>Tetrabaenaceae</taxon>
        <taxon>Tetrabaena</taxon>
    </lineage>
</organism>
<dbReference type="AlphaFoldDB" id="A0A2J7ZWT6"/>
<dbReference type="EMBL" id="PGGS01000363">
    <property type="protein sequence ID" value="PNH04741.1"/>
    <property type="molecule type" value="Genomic_DNA"/>
</dbReference>
<evidence type="ECO:0000313" key="2">
    <source>
        <dbReference type="EMBL" id="PNH04741.1"/>
    </source>
</evidence>
<sequence length="179" mass="19631">MAKERYLADVGVWSVVAALVATMGVAFLVLGRSNFSSENNAVSNDVIMYVFIACSVGTIMFNVGAVLVGTVTFALTALVPDSGFVEWFGAREDKGWAFDVWAWVRYGLVSLMASVCSCTYLLYGRYAVVVSVVITVVLYVLQREVRIASLAVFSKLMNKWCGEPPWEGRRSLLSLLFGL</sequence>
<keyword evidence="1" id="KW-1133">Transmembrane helix</keyword>